<evidence type="ECO:0000259" key="2">
    <source>
        <dbReference type="Pfam" id="PF02617"/>
    </source>
</evidence>
<dbReference type="PANTHER" id="PTHR33473:SF19">
    <property type="entry name" value="ATP-DEPENDENT CLP PROTEASE ADAPTER PROTEIN CLPS"/>
    <property type="match status" value="1"/>
</dbReference>
<protein>
    <recommendedName>
        <fullName evidence="1">ATP-dependent Clp protease adapter protein ClpS</fullName>
    </recommendedName>
</protein>
<proteinExistence type="inferred from homology"/>
<accession>A0A377JRH1</accession>
<dbReference type="EMBL" id="UGHX01000001">
    <property type="protein sequence ID" value="STP10477.1"/>
    <property type="molecule type" value="Genomic_DNA"/>
</dbReference>
<comment type="function">
    <text evidence="1">Involved in the modulation of the specificity of the ClpAP-mediated ATP-dependent protein degradation.</text>
</comment>
<dbReference type="GO" id="GO:0008233">
    <property type="term" value="F:peptidase activity"/>
    <property type="evidence" value="ECO:0007669"/>
    <property type="project" value="UniProtKB-KW"/>
</dbReference>
<comment type="similarity">
    <text evidence="1">Belongs to the ClpS family.</text>
</comment>
<dbReference type="GO" id="GO:0030163">
    <property type="term" value="P:protein catabolic process"/>
    <property type="evidence" value="ECO:0007669"/>
    <property type="project" value="InterPro"/>
</dbReference>
<feature type="domain" description="Adaptor protein ClpS core" evidence="2">
    <location>
        <begin position="21"/>
        <end position="99"/>
    </location>
</feature>
<dbReference type="HAMAP" id="MF_00302">
    <property type="entry name" value="ClpS"/>
    <property type="match status" value="1"/>
</dbReference>
<dbReference type="InterPro" id="IPR003769">
    <property type="entry name" value="ClpS_core"/>
</dbReference>
<dbReference type="InterPro" id="IPR014719">
    <property type="entry name" value="Ribosomal_bL12_C/ClpS-like"/>
</dbReference>
<evidence type="ECO:0000256" key="1">
    <source>
        <dbReference type="HAMAP-Rule" id="MF_00302"/>
    </source>
</evidence>
<evidence type="ECO:0000313" key="6">
    <source>
        <dbReference type="Proteomes" id="UP000255335"/>
    </source>
</evidence>
<dbReference type="Proteomes" id="UP000255103">
    <property type="component" value="Unassembled WGS sequence"/>
</dbReference>
<dbReference type="AlphaFoldDB" id="A0A377JRH1"/>
<dbReference type="EMBL" id="UGHZ01000001">
    <property type="protein sequence ID" value="STP09901.1"/>
    <property type="molecule type" value="Genomic_DNA"/>
</dbReference>
<dbReference type="InterPro" id="IPR022935">
    <property type="entry name" value="ClpS"/>
</dbReference>
<dbReference type="Gene3D" id="3.30.1390.10">
    <property type="match status" value="1"/>
</dbReference>
<dbReference type="FunFam" id="3.30.1390.10:FF:000002">
    <property type="entry name" value="ATP-dependent Clp protease adapter protein ClpS"/>
    <property type="match status" value="1"/>
</dbReference>
<dbReference type="SUPFAM" id="SSF54736">
    <property type="entry name" value="ClpS-like"/>
    <property type="match status" value="1"/>
</dbReference>
<keyword evidence="4" id="KW-0645">Protease</keyword>
<evidence type="ECO:0000313" key="4">
    <source>
        <dbReference type="EMBL" id="STP10477.1"/>
    </source>
</evidence>
<reference evidence="5 6" key="1">
    <citation type="submission" date="2018-06" db="EMBL/GenBank/DDBJ databases">
        <authorList>
            <consortium name="Pathogen Informatics"/>
            <person name="Doyle S."/>
        </authorList>
    </citation>
    <scope>NUCLEOTIDE SEQUENCE [LARGE SCALE GENOMIC DNA]</scope>
    <source>
        <strain evidence="4 5">NCTC12219</strain>
        <strain evidence="3 6">NCTC12221</strain>
    </source>
</reference>
<dbReference type="RefSeq" id="WP_034589157.1">
    <property type="nucleotide sequence ID" value="NZ_AP025204.1"/>
</dbReference>
<dbReference type="GO" id="GO:0006508">
    <property type="term" value="P:proteolysis"/>
    <property type="evidence" value="ECO:0007669"/>
    <property type="project" value="UniProtKB-UniRule"/>
</dbReference>
<sequence length="105" mass="12127">MAFSSFDTSFESWTHTETMLEEPKLYRVLLLNDDWTAMDFVAHILMEVFDKTSQEARAITLKVHNEGKGVCGIYPYDIAELKTQLVSQKAKEQGYPLRVITEELH</sequence>
<evidence type="ECO:0000313" key="5">
    <source>
        <dbReference type="Proteomes" id="UP000255103"/>
    </source>
</evidence>
<dbReference type="Pfam" id="PF02617">
    <property type="entry name" value="ClpS"/>
    <property type="match status" value="1"/>
</dbReference>
<dbReference type="Proteomes" id="UP000255335">
    <property type="component" value="Unassembled WGS sequence"/>
</dbReference>
<name>A0A377JRH1_9HELI</name>
<keyword evidence="4" id="KW-0378">Hydrolase</keyword>
<gene>
    <name evidence="1 4" type="primary">clpS</name>
    <name evidence="4" type="ORF">NCTC12219_00338</name>
    <name evidence="3" type="ORF">NCTC12221_01359</name>
</gene>
<organism evidence="4 5">
    <name type="scientific">Helicobacter cinaedi</name>
    <dbReference type="NCBI Taxonomy" id="213"/>
    <lineage>
        <taxon>Bacteria</taxon>
        <taxon>Pseudomonadati</taxon>
        <taxon>Campylobacterota</taxon>
        <taxon>Epsilonproteobacteria</taxon>
        <taxon>Campylobacterales</taxon>
        <taxon>Helicobacteraceae</taxon>
        <taxon>Helicobacter</taxon>
    </lineage>
</organism>
<dbReference type="PANTHER" id="PTHR33473">
    <property type="entry name" value="ATP-DEPENDENT CLP PROTEASE ADAPTER PROTEIN CLPS1, CHLOROPLASTIC"/>
    <property type="match status" value="1"/>
</dbReference>
<evidence type="ECO:0000313" key="3">
    <source>
        <dbReference type="EMBL" id="STP09901.1"/>
    </source>
</evidence>
<comment type="subunit">
    <text evidence="1">Binds to the N-terminal domain of the chaperone ClpA.</text>
</comment>